<comment type="caution">
    <text evidence="1">The sequence shown here is derived from an EMBL/GenBank/DDBJ whole genome shotgun (WGS) entry which is preliminary data.</text>
</comment>
<dbReference type="Proteomes" id="UP001244297">
    <property type="component" value="Unassembled WGS sequence"/>
</dbReference>
<proteinExistence type="predicted"/>
<sequence>MSLVDLERRLARLEAARYVGAPTALLSDAPFGDAAGDLRAADALANWQRWVAQEKATLSNGVLC</sequence>
<reference evidence="2" key="1">
    <citation type="journal article" date="2019" name="Int. J. Syst. Evol. Microbiol.">
        <title>The Global Catalogue of Microorganisms (GCM) 10K type strain sequencing project: providing services to taxonomists for standard genome sequencing and annotation.</title>
        <authorList>
            <consortium name="The Broad Institute Genomics Platform"/>
            <consortium name="The Broad Institute Genome Sequencing Center for Infectious Disease"/>
            <person name="Wu L."/>
            <person name="Ma J."/>
        </authorList>
    </citation>
    <scope>NUCLEOTIDE SEQUENCE [LARGE SCALE GENOMIC DNA]</scope>
    <source>
        <strain evidence="2">CECT 7806</strain>
    </source>
</reference>
<feature type="non-terminal residue" evidence="1">
    <location>
        <position position="64"/>
    </location>
</feature>
<dbReference type="EMBL" id="JAUFPT010000165">
    <property type="protein sequence ID" value="MDN3575136.1"/>
    <property type="molecule type" value="Genomic_DNA"/>
</dbReference>
<dbReference type="RefSeq" id="WP_290356822.1">
    <property type="nucleotide sequence ID" value="NZ_JAUFPT010000165.1"/>
</dbReference>
<keyword evidence="2" id="KW-1185">Reference proteome</keyword>
<protein>
    <submittedName>
        <fullName evidence="1">Uncharacterized protein</fullName>
    </submittedName>
</protein>
<gene>
    <name evidence="1" type="ORF">QWZ18_31640</name>
</gene>
<evidence type="ECO:0000313" key="1">
    <source>
        <dbReference type="EMBL" id="MDN3575136.1"/>
    </source>
</evidence>
<name>A0ABT8AZ62_9HYPH</name>
<accession>A0ABT8AZ62</accession>
<organism evidence="1 2">
    <name type="scientific">Methylobacterium longum</name>
    <dbReference type="NCBI Taxonomy" id="767694"/>
    <lineage>
        <taxon>Bacteria</taxon>
        <taxon>Pseudomonadati</taxon>
        <taxon>Pseudomonadota</taxon>
        <taxon>Alphaproteobacteria</taxon>
        <taxon>Hyphomicrobiales</taxon>
        <taxon>Methylobacteriaceae</taxon>
        <taxon>Methylobacterium</taxon>
    </lineage>
</organism>
<evidence type="ECO:0000313" key="2">
    <source>
        <dbReference type="Proteomes" id="UP001244297"/>
    </source>
</evidence>